<dbReference type="PANTHER" id="PTHR11136:SF5">
    <property type="entry name" value="FOLYLPOLYGLUTAMATE SYNTHASE, MITOCHONDRIAL"/>
    <property type="match status" value="1"/>
</dbReference>
<keyword evidence="4" id="KW-0067">ATP-binding</keyword>
<evidence type="ECO:0000256" key="1">
    <source>
        <dbReference type="ARBA" id="ARBA00008276"/>
    </source>
</evidence>
<gene>
    <name evidence="5" type="ORF">C8A01DRAFT_50752</name>
</gene>
<dbReference type="GO" id="GO:0005739">
    <property type="term" value="C:mitochondrion"/>
    <property type="evidence" value="ECO:0007669"/>
    <property type="project" value="TreeGrafter"/>
</dbReference>
<keyword evidence="2" id="KW-0436">Ligase</keyword>
<organism evidence="5 6">
    <name type="scientific">Parachaetomium inaequale</name>
    <dbReference type="NCBI Taxonomy" id="2588326"/>
    <lineage>
        <taxon>Eukaryota</taxon>
        <taxon>Fungi</taxon>
        <taxon>Dikarya</taxon>
        <taxon>Ascomycota</taxon>
        <taxon>Pezizomycotina</taxon>
        <taxon>Sordariomycetes</taxon>
        <taxon>Sordariomycetidae</taxon>
        <taxon>Sordariales</taxon>
        <taxon>Chaetomiaceae</taxon>
        <taxon>Parachaetomium</taxon>
    </lineage>
</organism>
<accession>A0AAN6P8T7</accession>
<dbReference type="EMBL" id="MU854607">
    <property type="protein sequence ID" value="KAK4032468.1"/>
    <property type="molecule type" value="Genomic_DNA"/>
</dbReference>
<evidence type="ECO:0000256" key="2">
    <source>
        <dbReference type="ARBA" id="ARBA00022598"/>
    </source>
</evidence>
<name>A0AAN6P8T7_9PEZI</name>
<dbReference type="GO" id="GO:0005829">
    <property type="term" value="C:cytosol"/>
    <property type="evidence" value="ECO:0007669"/>
    <property type="project" value="TreeGrafter"/>
</dbReference>
<dbReference type="GO" id="GO:0005524">
    <property type="term" value="F:ATP binding"/>
    <property type="evidence" value="ECO:0007669"/>
    <property type="project" value="UniProtKB-KW"/>
</dbReference>
<evidence type="ECO:0000256" key="4">
    <source>
        <dbReference type="ARBA" id="ARBA00022840"/>
    </source>
</evidence>
<dbReference type="SUPFAM" id="SSF53623">
    <property type="entry name" value="MurD-like peptide ligases, catalytic domain"/>
    <property type="match status" value="1"/>
</dbReference>
<reference evidence="6" key="1">
    <citation type="journal article" date="2023" name="Mol. Phylogenet. Evol.">
        <title>Genome-scale phylogeny and comparative genomics of the fungal order Sordariales.</title>
        <authorList>
            <person name="Hensen N."/>
            <person name="Bonometti L."/>
            <person name="Westerberg I."/>
            <person name="Brannstrom I.O."/>
            <person name="Guillou S."/>
            <person name="Cros-Aarteil S."/>
            <person name="Calhoun S."/>
            <person name="Haridas S."/>
            <person name="Kuo A."/>
            <person name="Mondo S."/>
            <person name="Pangilinan J."/>
            <person name="Riley R."/>
            <person name="LaButti K."/>
            <person name="Andreopoulos B."/>
            <person name="Lipzen A."/>
            <person name="Chen C."/>
            <person name="Yan M."/>
            <person name="Daum C."/>
            <person name="Ng V."/>
            <person name="Clum A."/>
            <person name="Steindorff A."/>
            <person name="Ohm R.A."/>
            <person name="Martin F."/>
            <person name="Silar P."/>
            <person name="Natvig D.O."/>
            <person name="Lalanne C."/>
            <person name="Gautier V."/>
            <person name="Ament-Velasquez S.L."/>
            <person name="Kruys A."/>
            <person name="Hutchinson M.I."/>
            <person name="Powell A.J."/>
            <person name="Barry K."/>
            <person name="Miller A.N."/>
            <person name="Grigoriev I.V."/>
            <person name="Debuchy R."/>
            <person name="Gladieux P."/>
            <person name="Hiltunen Thoren M."/>
            <person name="Johannesson H."/>
        </authorList>
    </citation>
    <scope>NUCLEOTIDE SEQUENCE [LARGE SCALE GENOMIC DNA]</scope>
    <source>
        <strain evidence="6">CBS 284.82</strain>
    </source>
</reference>
<comment type="caution">
    <text evidence="5">The sequence shown here is derived from an EMBL/GenBank/DDBJ whole genome shotgun (WGS) entry which is preliminary data.</text>
</comment>
<dbReference type="Proteomes" id="UP001303115">
    <property type="component" value="Unassembled WGS sequence"/>
</dbReference>
<evidence type="ECO:0000256" key="3">
    <source>
        <dbReference type="ARBA" id="ARBA00022741"/>
    </source>
</evidence>
<comment type="similarity">
    <text evidence="1">Belongs to the folylpolyglutamate synthase family.</text>
</comment>
<dbReference type="AlphaFoldDB" id="A0AAN6P8T7"/>
<evidence type="ECO:0000313" key="6">
    <source>
        <dbReference type="Proteomes" id="UP001303115"/>
    </source>
</evidence>
<protein>
    <submittedName>
        <fullName evidence="5">Uncharacterized protein</fullName>
    </submittedName>
</protein>
<keyword evidence="3" id="KW-0547">Nucleotide-binding</keyword>
<proteinExistence type="inferred from homology"/>
<sequence>MPGYLQLLALTSVYTFKKEAINIAIYEVHTGRRKDVTNIFERPVYKSGIMKYRQPAYSVIQKEYIAKEVLEAEATEFDCPLDFVDIYIHLPEYPRLHLPAQKQNVSLAIRLANAYLGIYNDELSPDDIILGTSRDSHDWALDIFDSEVRLSHTFRELRRVLIFGHESVHNTRDLIATIIRSYEEHNSRFDLVILSPYKRYGISIHQSSSDSCNTLLGPLQPLISIANLTSVIKMAIEKWDQEVVYTLVTGSTYLVGEALGYLQTGLDGTSHDYSI</sequence>
<dbReference type="InterPro" id="IPR001645">
    <property type="entry name" value="Folylpolyglutamate_synth"/>
</dbReference>
<dbReference type="PANTHER" id="PTHR11136">
    <property type="entry name" value="FOLYLPOLYGLUTAMATE SYNTHASE-RELATED"/>
    <property type="match status" value="1"/>
</dbReference>
<keyword evidence="6" id="KW-1185">Reference proteome</keyword>
<dbReference type="InterPro" id="IPR036565">
    <property type="entry name" value="Mur-like_cat_sf"/>
</dbReference>
<evidence type="ECO:0000313" key="5">
    <source>
        <dbReference type="EMBL" id="KAK4032468.1"/>
    </source>
</evidence>
<dbReference type="GO" id="GO:0004326">
    <property type="term" value="F:tetrahydrofolylpolyglutamate synthase activity"/>
    <property type="evidence" value="ECO:0007669"/>
    <property type="project" value="InterPro"/>
</dbReference>